<dbReference type="PANTHER" id="PTHR37958">
    <property type="entry name" value="SODIUM-POTASSIUM/PROTON ANTIPORTER CHAA"/>
    <property type="match status" value="1"/>
</dbReference>
<evidence type="ECO:0000256" key="1">
    <source>
        <dbReference type="ARBA" id="ARBA00004141"/>
    </source>
</evidence>
<dbReference type="AlphaFoldDB" id="A0A212S4C2"/>
<dbReference type="GO" id="GO:0015386">
    <property type="term" value="F:potassium:proton antiporter activity"/>
    <property type="evidence" value="ECO:0007669"/>
    <property type="project" value="TreeGrafter"/>
</dbReference>
<feature type="transmembrane region" description="Helical" evidence="5">
    <location>
        <begin position="172"/>
        <end position="190"/>
    </location>
</feature>
<feature type="transmembrane region" description="Helical" evidence="5">
    <location>
        <begin position="105"/>
        <end position="127"/>
    </location>
</feature>
<keyword evidence="2 5" id="KW-0812">Transmembrane</keyword>
<proteinExistence type="predicted"/>
<keyword evidence="4 5" id="KW-0472">Membrane</keyword>
<gene>
    <name evidence="7" type="ORF">SAMN06265338_11249</name>
</gene>
<organism evidence="7 8">
    <name type="scientific">Rhodoblastus acidophilus</name>
    <name type="common">Rhodopseudomonas acidophila</name>
    <dbReference type="NCBI Taxonomy" id="1074"/>
    <lineage>
        <taxon>Bacteria</taxon>
        <taxon>Pseudomonadati</taxon>
        <taxon>Pseudomonadota</taxon>
        <taxon>Alphaproteobacteria</taxon>
        <taxon>Hyphomicrobiales</taxon>
        <taxon>Rhodoblastaceae</taxon>
        <taxon>Rhodoblastus</taxon>
    </lineage>
</organism>
<feature type="transmembrane region" description="Helical" evidence="5">
    <location>
        <begin position="327"/>
        <end position="346"/>
    </location>
</feature>
<evidence type="ECO:0000313" key="7">
    <source>
        <dbReference type="EMBL" id="SNB79996.1"/>
    </source>
</evidence>
<feature type="transmembrane region" description="Helical" evidence="5">
    <location>
        <begin position="139"/>
        <end position="160"/>
    </location>
</feature>
<name>A0A212S4C2_RHOAC</name>
<feature type="transmembrane region" description="Helical" evidence="5">
    <location>
        <begin position="353"/>
        <end position="369"/>
    </location>
</feature>
<sequence length="370" mass="38260">MESIEKLKKTPAWSVLAPLLALALVVAKLAHALDLDGPALKTLASALLIGAVFASVRHAQAVGAKIGEPYGALVLALAVTCIEAGLIVTLMIADPERNATLARDSLFAVVMIVLNGLIGACLVIGDLRYRRVEFRLEGTTGALVTLATLAVLTLALPNVTTTTPGPNFSPPQLVMIAGAAFGLYLVFVFVQSVRHPLDFLSEADAGLDHAHAPDRSALSWSRTLVNFALLSASLAAVVLLAKSLTPALEGVVFAAGLPAAVIGVCVATLVLLPEVISALFAATRNETQTSLNLAIGSALASIGLTIPVVTASSLLLGAPLTLGLDRLNTSLLLLTLFVSTVTLGIGRATLLQGAVHLTIFFVFLGFTVFP</sequence>
<evidence type="ECO:0000256" key="2">
    <source>
        <dbReference type="ARBA" id="ARBA00022692"/>
    </source>
</evidence>
<feature type="domain" description="Sodium/calcium exchanger membrane region" evidence="6">
    <location>
        <begin position="43"/>
        <end position="192"/>
    </location>
</feature>
<dbReference type="GO" id="GO:0015385">
    <property type="term" value="F:sodium:proton antiporter activity"/>
    <property type="evidence" value="ECO:0007669"/>
    <property type="project" value="TreeGrafter"/>
</dbReference>
<feature type="transmembrane region" description="Helical" evidence="5">
    <location>
        <begin position="42"/>
        <end position="59"/>
    </location>
</feature>
<evidence type="ECO:0000256" key="5">
    <source>
        <dbReference type="SAM" id="Phobius"/>
    </source>
</evidence>
<dbReference type="Proteomes" id="UP000198418">
    <property type="component" value="Unassembled WGS sequence"/>
</dbReference>
<comment type="subcellular location">
    <subcellularLocation>
        <location evidence="1">Membrane</location>
        <topology evidence="1">Multi-pass membrane protein</topology>
    </subcellularLocation>
</comment>
<feature type="transmembrane region" description="Helical" evidence="5">
    <location>
        <begin position="250"/>
        <end position="272"/>
    </location>
</feature>
<dbReference type="PANTHER" id="PTHR37958:SF1">
    <property type="entry name" value="SODIUM-POTASSIUM_PROTON ANTIPORTER CHAA"/>
    <property type="match status" value="1"/>
</dbReference>
<dbReference type="EMBL" id="FYDG01000012">
    <property type="protein sequence ID" value="SNB79996.1"/>
    <property type="molecule type" value="Genomic_DNA"/>
</dbReference>
<evidence type="ECO:0000256" key="3">
    <source>
        <dbReference type="ARBA" id="ARBA00022989"/>
    </source>
</evidence>
<protein>
    <submittedName>
        <fullName evidence="7">Ca2+:H+ antiporter</fullName>
    </submittedName>
</protein>
<evidence type="ECO:0000256" key="4">
    <source>
        <dbReference type="ARBA" id="ARBA00023136"/>
    </source>
</evidence>
<feature type="domain" description="Sodium/calcium exchanger membrane region" evidence="6">
    <location>
        <begin position="227"/>
        <end position="368"/>
    </location>
</feature>
<evidence type="ECO:0000313" key="8">
    <source>
        <dbReference type="Proteomes" id="UP000198418"/>
    </source>
</evidence>
<evidence type="ECO:0000259" key="6">
    <source>
        <dbReference type="Pfam" id="PF01699"/>
    </source>
</evidence>
<dbReference type="InterPro" id="IPR004837">
    <property type="entry name" value="NaCa_Exmemb"/>
</dbReference>
<dbReference type="InterPro" id="IPR052946">
    <property type="entry name" value="Alkaline_pH_Ca-Antiporter"/>
</dbReference>
<dbReference type="RefSeq" id="WP_244593234.1">
    <property type="nucleotide sequence ID" value="NZ_FYDG01000012.1"/>
</dbReference>
<keyword evidence="3 5" id="KW-1133">Transmembrane helix</keyword>
<feature type="transmembrane region" description="Helical" evidence="5">
    <location>
        <begin position="293"/>
        <end position="315"/>
    </location>
</feature>
<reference evidence="8" key="1">
    <citation type="submission" date="2017-06" db="EMBL/GenBank/DDBJ databases">
        <authorList>
            <person name="Varghese N."/>
            <person name="Submissions S."/>
        </authorList>
    </citation>
    <scope>NUCLEOTIDE SEQUENCE [LARGE SCALE GENOMIC DNA]</scope>
    <source>
        <strain evidence="8">DSM 137</strain>
    </source>
</reference>
<feature type="transmembrane region" description="Helical" evidence="5">
    <location>
        <begin position="71"/>
        <end position="93"/>
    </location>
</feature>
<accession>A0A212S4C2</accession>
<dbReference type="GO" id="GO:0005886">
    <property type="term" value="C:plasma membrane"/>
    <property type="evidence" value="ECO:0007669"/>
    <property type="project" value="TreeGrafter"/>
</dbReference>
<dbReference type="Pfam" id="PF01699">
    <property type="entry name" value="Na_Ca_ex"/>
    <property type="match status" value="2"/>
</dbReference>
<keyword evidence="8" id="KW-1185">Reference proteome</keyword>
<feature type="transmembrane region" description="Helical" evidence="5">
    <location>
        <begin position="224"/>
        <end position="244"/>
    </location>
</feature>